<evidence type="ECO:0000313" key="2">
    <source>
        <dbReference type="EMBL" id="JAG83595.1"/>
    </source>
</evidence>
<accession>A0A0C9QGV1</accession>
<feature type="domain" description="Reverse transcriptase Ty1/copia-type" evidence="1">
    <location>
        <begin position="149"/>
        <end position="189"/>
    </location>
</feature>
<sequence>MNSSYMKLLKDVLATGVKYVESSKINPCDSCAKGKQHREPFHPSLRRSKKVLQLIHADVCGPMEYSVRGDSDNDVYQLAEEDEDLKHVPEVRVEEGEIPLRRSSRPPKPIVREDFITYLSYDKHSSDPETLEEALNSPEKEKRLKAMMNEKKLLDTKWVFRTKKNSSGEIERYKARLVVRGYRQQAGIDCCLYA</sequence>
<proteinExistence type="predicted"/>
<gene>
    <name evidence="2" type="primary">POLX_2</name>
    <name evidence="2" type="ORF">g.36059</name>
</gene>
<evidence type="ECO:0000259" key="1">
    <source>
        <dbReference type="Pfam" id="PF07727"/>
    </source>
</evidence>
<dbReference type="Pfam" id="PF07727">
    <property type="entry name" value="RVT_2"/>
    <property type="match status" value="1"/>
</dbReference>
<organism evidence="2">
    <name type="scientific">Fopius arisanus</name>
    <dbReference type="NCBI Taxonomy" id="64838"/>
    <lineage>
        <taxon>Eukaryota</taxon>
        <taxon>Metazoa</taxon>
        <taxon>Ecdysozoa</taxon>
        <taxon>Arthropoda</taxon>
        <taxon>Hexapoda</taxon>
        <taxon>Insecta</taxon>
        <taxon>Pterygota</taxon>
        <taxon>Neoptera</taxon>
        <taxon>Endopterygota</taxon>
        <taxon>Hymenoptera</taxon>
        <taxon>Apocrita</taxon>
        <taxon>Ichneumonoidea</taxon>
        <taxon>Braconidae</taxon>
        <taxon>Opiinae</taxon>
        <taxon>Fopius</taxon>
    </lineage>
</organism>
<protein>
    <submittedName>
        <fullName evidence="2">POLX_2 protein</fullName>
    </submittedName>
</protein>
<dbReference type="EMBL" id="GBYB01013828">
    <property type="protein sequence ID" value="JAG83595.1"/>
    <property type="molecule type" value="Transcribed_RNA"/>
</dbReference>
<reference evidence="2" key="1">
    <citation type="submission" date="2015-01" db="EMBL/GenBank/DDBJ databases">
        <title>Transcriptome Assembly of Fopius arisanus.</title>
        <authorList>
            <person name="Geib S."/>
        </authorList>
    </citation>
    <scope>NUCLEOTIDE SEQUENCE</scope>
</reference>
<name>A0A0C9QGV1_9HYME</name>
<dbReference type="AlphaFoldDB" id="A0A0C9QGV1"/>
<dbReference type="InterPro" id="IPR013103">
    <property type="entry name" value="RVT_2"/>
</dbReference>